<dbReference type="PANTHER" id="PTHR35807">
    <property type="entry name" value="TRANSCRIPTIONAL REGULATOR REDD-RELATED"/>
    <property type="match status" value="1"/>
</dbReference>
<protein>
    <recommendedName>
        <fullName evidence="1">Bacterial transcriptional activator domain-containing protein</fullName>
    </recommendedName>
</protein>
<dbReference type="InterPro" id="IPR011990">
    <property type="entry name" value="TPR-like_helical_dom_sf"/>
</dbReference>
<dbReference type="EMBL" id="JACORU010000006">
    <property type="protein sequence ID" value="MBC5766236.1"/>
    <property type="molecule type" value="Genomic_DNA"/>
</dbReference>
<dbReference type="RefSeq" id="WP_187082705.1">
    <property type="nucleotide sequence ID" value="NZ_JACORU010000006.1"/>
</dbReference>
<dbReference type="SUPFAM" id="SSF52540">
    <property type="entry name" value="P-loop containing nucleoside triphosphate hydrolases"/>
    <property type="match status" value="1"/>
</dbReference>
<organism evidence="2 3">
    <name type="scientific">Ramlibacter albus</name>
    <dbReference type="NCBI Taxonomy" id="2079448"/>
    <lineage>
        <taxon>Bacteria</taxon>
        <taxon>Pseudomonadati</taxon>
        <taxon>Pseudomonadota</taxon>
        <taxon>Betaproteobacteria</taxon>
        <taxon>Burkholderiales</taxon>
        <taxon>Comamonadaceae</taxon>
        <taxon>Ramlibacter</taxon>
    </lineage>
</organism>
<sequence>MALPAKLVPPRLARQVVARERLHARLDQAVAAGAVWLGAPAGSGKTTLAAGWAAARRAPLLWYEIDETDADAGGFLHLLREAVAARARRSRQLPGFSATDTRQPLGGAVRAFVRRLCAHLPQGAVLVLDNTERLPPGCEGELVLDALLAECRGAAAVMVLSRQPLPERLARARLDERIAVPAPEELRLTATETRELLEKRHPRAAAAAPQLHAAAEGWCAGVRLLAETYVPGQPLPPRNALFDYIAAELLGALPRERRELLTLMALLPVASPQVAVAVTGRDDSAAVLEELARSAFFTFRLPGAQPLYRLHPLLKEFLLREEARSSGAASRVAVRRRVARALAGNGEAVAAVPLWIELQDWDAIARLLDETGSALLRQSRHRTVLEWTDAMPPSWIAGRPLVALWRARAWVGRDPLRALGELQALWPALEAQAPLPTLVDAWQAVASCHITGGRLFDAWGPATERLLARLEGAQHATLLRWMLAATYSAFARNSPPEWDHAEQAAIDLVCDTSVGIDMRLALGCRMRGGPALWREGAQPLPPQVVRSLRAAALAEGAAVVPRLSWMWSDVVVLTWCGDAHELEETRQLLATAAAIAAEHGVTYFGFPHTLPVNIAIAEGDMPAAARHAAAIRALPPPAADASFERTHRDHTLACYEFAAGRFGAAIELARSALAAARHARSPMAVVNAHCVLSRALAAVGDPLQAMRGLREALRVARRGRVRPQRIGIWLSAAAILRAAGRPGADAATRKAFATMAAAGVLRPVNAVMQPAEFATHCVVAWRAGTHRAWVRHVVAQRGLAAPPGAGAADWPWQVVVRTLGALSLERAGEDIAFGRKPPRKVLELLRYLLVAGERHAPAAQVVDALWPELEGDEAHRAFLTALHRLRKLLGEAAVLHREGRVGLDARVVHVDRATFEDLLGRAPCEAGLRAAIALYGGPFLGPEADGWAITVRDHLRGRFIRAVCDLGAMLAGRGAHADARVLFESALLREPAAEELYQGAIAACAALGLRGEAVALLRRAEQEIGLAFGVAVSPRTRRLAADGANPLPIGDFG</sequence>
<dbReference type="Pfam" id="PF03704">
    <property type="entry name" value="BTAD"/>
    <property type="match status" value="1"/>
</dbReference>
<dbReference type="InterPro" id="IPR036388">
    <property type="entry name" value="WH-like_DNA-bd_sf"/>
</dbReference>
<dbReference type="PANTHER" id="PTHR35807:SF2">
    <property type="entry name" value="TRANSCRIPTIONAL ACTIVATOR DOMAIN"/>
    <property type="match status" value="1"/>
</dbReference>
<evidence type="ECO:0000313" key="3">
    <source>
        <dbReference type="Proteomes" id="UP000596827"/>
    </source>
</evidence>
<name>A0A923S3B2_9BURK</name>
<dbReference type="Pfam" id="PF25873">
    <property type="entry name" value="WHD_MalT"/>
    <property type="match status" value="1"/>
</dbReference>
<dbReference type="AlphaFoldDB" id="A0A923S3B2"/>
<evidence type="ECO:0000313" key="2">
    <source>
        <dbReference type="EMBL" id="MBC5766236.1"/>
    </source>
</evidence>
<dbReference type="InterPro" id="IPR005158">
    <property type="entry name" value="BTAD"/>
</dbReference>
<dbReference type="SUPFAM" id="SSF48452">
    <property type="entry name" value="TPR-like"/>
    <property type="match status" value="2"/>
</dbReference>
<comment type="caution">
    <text evidence="2">The sequence shown here is derived from an EMBL/GenBank/DDBJ whole genome shotgun (WGS) entry which is preliminary data.</text>
</comment>
<gene>
    <name evidence="2" type="ORF">H8R02_17345</name>
</gene>
<keyword evidence="3" id="KW-1185">Reference proteome</keyword>
<dbReference type="InterPro" id="IPR027417">
    <property type="entry name" value="P-loop_NTPase"/>
</dbReference>
<dbReference type="InterPro" id="IPR051677">
    <property type="entry name" value="AfsR-DnrI-RedD_regulator"/>
</dbReference>
<dbReference type="Proteomes" id="UP000596827">
    <property type="component" value="Unassembled WGS sequence"/>
</dbReference>
<reference evidence="2" key="1">
    <citation type="submission" date="2020-08" db="EMBL/GenBank/DDBJ databases">
        <title>Ramlibacter sp. GTP1 16S ribosomal RNA gene genome sequencing and assembly.</title>
        <authorList>
            <person name="Kang M."/>
        </authorList>
    </citation>
    <scope>NUCLEOTIDE SEQUENCE</scope>
    <source>
        <strain evidence="2">GTP1</strain>
    </source>
</reference>
<dbReference type="Gene3D" id="1.25.40.10">
    <property type="entry name" value="Tetratricopeptide repeat domain"/>
    <property type="match status" value="2"/>
</dbReference>
<evidence type="ECO:0000259" key="1">
    <source>
        <dbReference type="SMART" id="SM01043"/>
    </source>
</evidence>
<feature type="domain" description="Bacterial transcriptional activator" evidence="1">
    <location>
        <begin position="910"/>
        <end position="1044"/>
    </location>
</feature>
<accession>A0A923S3B2</accession>
<dbReference type="SMART" id="SM01043">
    <property type="entry name" value="BTAD"/>
    <property type="match status" value="1"/>
</dbReference>
<dbReference type="InterPro" id="IPR059106">
    <property type="entry name" value="WHD_MalT"/>
</dbReference>
<proteinExistence type="predicted"/>
<dbReference type="Gene3D" id="1.10.10.10">
    <property type="entry name" value="Winged helix-like DNA-binding domain superfamily/Winged helix DNA-binding domain"/>
    <property type="match status" value="1"/>
</dbReference>